<accession>A0A5C3L8Y0</accession>
<evidence type="ECO:0000256" key="1">
    <source>
        <dbReference type="SAM" id="MobiDB-lite"/>
    </source>
</evidence>
<sequence>MSAPSSPPSLTGDQQRLVSVYTAILDNPLDSSQAKSHASSKLRELGVEYAPKPSQNVPDRRGLEEKA</sequence>
<organism evidence="2 3">
    <name type="scientific">Coprinopsis marcescibilis</name>
    <name type="common">Agaric fungus</name>
    <name type="synonym">Psathyrella marcescibilis</name>
    <dbReference type="NCBI Taxonomy" id="230819"/>
    <lineage>
        <taxon>Eukaryota</taxon>
        <taxon>Fungi</taxon>
        <taxon>Dikarya</taxon>
        <taxon>Basidiomycota</taxon>
        <taxon>Agaricomycotina</taxon>
        <taxon>Agaricomycetes</taxon>
        <taxon>Agaricomycetidae</taxon>
        <taxon>Agaricales</taxon>
        <taxon>Agaricineae</taxon>
        <taxon>Psathyrellaceae</taxon>
        <taxon>Coprinopsis</taxon>
    </lineage>
</organism>
<gene>
    <name evidence="2" type="ORF">FA15DRAFT_700080</name>
</gene>
<dbReference type="Proteomes" id="UP000307440">
    <property type="component" value="Unassembled WGS sequence"/>
</dbReference>
<feature type="compositionally biased region" description="Polar residues" evidence="1">
    <location>
        <begin position="29"/>
        <end position="39"/>
    </location>
</feature>
<protein>
    <submittedName>
        <fullName evidence="2">Uncharacterized protein</fullName>
    </submittedName>
</protein>
<reference evidence="2 3" key="1">
    <citation type="journal article" date="2019" name="Nat. Ecol. Evol.">
        <title>Megaphylogeny resolves global patterns of mushroom evolution.</title>
        <authorList>
            <person name="Varga T."/>
            <person name="Krizsan K."/>
            <person name="Foldi C."/>
            <person name="Dima B."/>
            <person name="Sanchez-Garcia M."/>
            <person name="Sanchez-Ramirez S."/>
            <person name="Szollosi G.J."/>
            <person name="Szarkandi J.G."/>
            <person name="Papp V."/>
            <person name="Albert L."/>
            <person name="Andreopoulos W."/>
            <person name="Angelini C."/>
            <person name="Antonin V."/>
            <person name="Barry K.W."/>
            <person name="Bougher N.L."/>
            <person name="Buchanan P."/>
            <person name="Buyck B."/>
            <person name="Bense V."/>
            <person name="Catcheside P."/>
            <person name="Chovatia M."/>
            <person name="Cooper J."/>
            <person name="Damon W."/>
            <person name="Desjardin D."/>
            <person name="Finy P."/>
            <person name="Geml J."/>
            <person name="Haridas S."/>
            <person name="Hughes K."/>
            <person name="Justo A."/>
            <person name="Karasinski D."/>
            <person name="Kautmanova I."/>
            <person name="Kiss B."/>
            <person name="Kocsube S."/>
            <person name="Kotiranta H."/>
            <person name="LaButti K.M."/>
            <person name="Lechner B.E."/>
            <person name="Liimatainen K."/>
            <person name="Lipzen A."/>
            <person name="Lukacs Z."/>
            <person name="Mihaltcheva S."/>
            <person name="Morgado L.N."/>
            <person name="Niskanen T."/>
            <person name="Noordeloos M.E."/>
            <person name="Ohm R.A."/>
            <person name="Ortiz-Santana B."/>
            <person name="Ovrebo C."/>
            <person name="Racz N."/>
            <person name="Riley R."/>
            <person name="Savchenko A."/>
            <person name="Shiryaev A."/>
            <person name="Soop K."/>
            <person name="Spirin V."/>
            <person name="Szebenyi C."/>
            <person name="Tomsovsky M."/>
            <person name="Tulloss R.E."/>
            <person name="Uehling J."/>
            <person name="Grigoriev I.V."/>
            <person name="Vagvolgyi C."/>
            <person name="Papp T."/>
            <person name="Martin F.M."/>
            <person name="Miettinen O."/>
            <person name="Hibbett D.S."/>
            <person name="Nagy L.G."/>
        </authorList>
    </citation>
    <scope>NUCLEOTIDE SEQUENCE [LARGE SCALE GENOMIC DNA]</scope>
    <source>
        <strain evidence="2 3">CBS 121175</strain>
    </source>
</reference>
<feature type="region of interest" description="Disordered" evidence="1">
    <location>
        <begin position="27"/>
        <end position="67"/>
    </location>
</feature>
<evidence type="ECO:0000313" key="3">
    <source>
        <dbReference type="Proteomes" id="UP000307440"/>
    </source>
</evidence>
<dbReference type="AlphaFoldDB" id="A0A5C3L8Y0"/>
<dbReference type="EMBL" id="ML210149">
    <property type="protein sequence ID" value="TFK29484.1"/>
    <property type="molecule type" value="Genomic_DNA"/>
</dbReference>
<name>A0A5C3L8Y0_COPMA</name>
<proteinExistence type="predicted"/>
<evidence type="ECO:0000313" key="2">
    <source>
        <dbReference type="EMBL" id="TFK29484.1"/>
    </source>
</evidence>
<keyword evidence="3" id="KW-1185">Reference proteome</keyword>
<feature type="compositionally biased region" description="Basic and acidic residues" evidence="1">
    <location>
        <begin position="58"/>
        <end position="67"/>
    </location>
</feature>